<reference evidence="7 8" key="1">
    <citation type="submission" date="2019-09" db="EMBL/GenBank/DDBJ databases">
        <title>YIM 132180 draft genome.</title>
        <authorList>
            <person name="Zhang K."/>
        </authorList>
    </citation>
    <scope>NUCLEOTIDE SEQUENCE [LARGE SCALE GENOMIC DNA]</scope>
    <source>
        <strain evidence="7 8">YIM 132180</strain>
    </source>
</reference>
<comment type="caution">
    <text evidence="7">The sequence shown here is derived from an EMBL/GenBank/DDBJ whole genome shotgun (WGS) entry which is preliminary data.</text>
</comment>
<feature type="transmembrane region" description="Helical" evidence="6">
    <location>
        <begin position="103"/>
        <end position="121"/>
    </location>
</feature>
<organism evidence="7 8">
    <name type="scientific">Plantimonas leprariae</name>
    <dbReference type="NCBI Taxonomy" id="2615207"/>
    <lineage>
        <taxon>Bacteria</taxon>
        <taxon>Pseudomonadati</taxon>
        <taxon>Pseudomonadota</taxon>
        <taxon>Alphaproteobacteria</taxon>
        <taxon>Hyphomicrobiales</taxon>
        <taxon>Aurantimonadaceae</taxon>
        <taxon>Plantimonas</taxon>
    </lineage>
</organism>
<evidence type="ECO:0000256" key="2">
    <source>
        <dbReference type="ARBA" id="ARBA00022475"/>
    </source>
</evidence>
<gene>
    <name evidence="7" type="ORF">F6X38_03560</name>
</gene>
<evidence type="ECO:0000313" key="8">
    <source>
        <dbReference type="Proteomes" id="UP000432089"/>
    </source>
</evidence>
<accession>A0A7V7PSB0</accession>
<dbReference type="SUPFAM" id="SSF103481">
    <property type="entry name" value="Multidrug resistance efflux transporter EmrE"/>
    <property type="match status" value="1"/>
</dbReference>
<dbReference type="InterPro" id="IPR037185">
    <property type="entry name" value="EmrE-like"/>
</dbReference>
<feature type="transmembrane region" description="Helical" evidence="6">
    <location>
        <begin position="77"/>
        <end position="97"/>
    </location>
</feature>
<name>A0A7V7PSB0_9HYPH</name>
<dbReference type="GO" id="GO:0005886">
    <property type="term" value="C:plasma membrane"/>
    <property type="evidence" value="ECO:0007669"/>
    <property type="project" value="UniProtKB-SubCell"/>
</dbReference>
<evidence type="ECO:0000313" key="7">
    <source>
        <dbReference type="EMBL" id="KAB0681908.1"/>
    </source>
</evidence>
<dbReference type="GO" id="GO:0022857">
    <property type="term" value="F:transmembrane transporter activity"/>
    <property type="evidence" value="ECO:0007669"/>
    <property type="project" value="InterPro"/>
</dbReference>
<dbReference type="AlphaFoldDB" id="A0A7V7PSB0"/>
<keyword evidence="3 6" id="KW-0812">Transmembrane</keyword>
<evidence type="ECO:0000256" key="4">
    <source>
        <dbReference type="ARBA" id="ARBA00022989"/>
    </source>
</evidence>
<dbReference type="EMBL" id="VZDO01000002">
    <property type="protein sequence ID" value="KAB0681908.1"/>
    <property type="molecule type" value="Genomic_DNA"/>
</dbReference>
<sequence length="147" mass="15661">MAKYLPFILFTVFTNAAAQLLLKYGMMNIGSAAFAHSNIVLKLLGIVFSPWVFLGLCTFVVSMASHLFVLSKVELSYAYPFLSLAYVVVAVATWQLFGEAMSASRVAGIAFICLGTVFIAGGGSKPHGEADAVAIAQSDNQISEVAR</sequence>
<dbReference type="Gene3D" id="1.10.3730.20">
    <property type="match status" value="1"/>
</dbReference>
<evidence type="ECO:0000256" key="1">
    <source>
        <dbReference type="ARBA" id="ARBA00004651"/>
    </source>
</evidence>
<keyword evidence="5 6" id="KW-0472">Membrane</keyword>
<proteinExistence type="predicted"/>
<dbReference type="PANTHER" id="PTHR30561:SF9">
    <property type="entry name" value="4-AMINO-4-DEOXY-L-ARABINOSE-PHOSPHOUNDECAPRENOL FLIPPASE SUBUNIT ARNF-RELATED"/>
    <property type="match status" value="1"/>
</dbReference>
<dbReference type="InterPro" id="IPR000390">
    <property type="entry name" value="Small_drug/metabolite_transptr"/>
</dbReference>
<comment type="subcellular location">
    <subcellularLocation>
        <location evidence="1">Cell membrane</location>
        <topology evidence="1">Multi-pass membrane protein</topology>
    </subcellularLocation>
</comment>
<evidence type="ECO:0000256" key="3">
    <source>
        <dbReference type="ARBA" id="ARBA00022692"/>
    </source>
</evidence>
<protein>
    <submittedName>
        <fullName evidence="7">Transporter</fullName>
    </submittedName>
</protein>
<dbReference type="PANTHER" id="PTHR30561">
    <property type="entry name" value="SMR FAMILY PROTON-DEPENDENT DRUG EFFLUX TRANSPORTER SUGE"/>
    <property type="match status" value="1"/>
</dbReference>
<evidence type="ECO:0000256" key="5">
    <source>
        <dbReference type="ARBA" id="ARBA00023136"/>
    </source>
</evidence>
<dbReference type="Proteomes" id="UP000432089">
    <property type="component" value="Unassembled WGS sequence"/>
</dbReference>
<evidence type="ECO:0000256" key="6">
    <source>
        <dbReference type="SAM" id="Phobius"/>
    </source>
</evidence>
<keyword evidence="2" id="KW-1003">Cell membrane</keyword>
<keyword evidence="8" id="KW-1185">Reference proteome</keyword>
<dbReference type="RefSeq" id="WP_150968168.1">
    <property type="nucleotide sequence ID" value="NZ_VZDO01000002.1"/>
</dbReference>
<keyword evidence="4 6" id="KW-1133">Transmembrane helix</keyword>